<evidence type="ECO:0000256" key="1">
    <source>
        <dbReference type="ARBA" id="ARBA00004245"/>
    </source>
</evidence>
<dbReference type="Gene3D" id="2.60.220.30">
    <property type="match status" value="2"/>
</dbReference>
<feature type="compositionally biased region" description="Polar residues" evidence="11">
    <location>
        <begin position="2889"/>
        <end position="2898"/>
    </location>
</feature>
<feature type="repeat" description="ANK" evidence="9">
    <location>
        <begin position="231"/>
        <end position="263"/>
    </location>
</feature>
<feature type="compositionally biased region" description="Polar residues" evidence="11">
    <location>
        <begin position="5248"/>
        <end position="5259"/>
    </location>
</feature>
<reference evidence="14 15" key="1">
    <citation type="journal article" date="2024" name="Insects">
        <title>An Improved Chromosome-Level Genome Assembly of the Firefly Pyrocoelia pectoralis.</title>
        <authorList>
            <person name="Fu X."/>
            <person name="Meyer-Rochow V.B."/>
            <person name="Ballantyne L."/>
            <person name="Zhu X."/>
        </authorList>
    </citation>
    <scope>NUCLEOTIDE SEQUENCE [LARGE SCALE GENOMIC DNA]</scope>
    <source>
        <strain evidence="14">XCY_ONT2</strain>
    </source>
</reference>
<feature type="compositionally biased region" description="Basic residues" evidence="11">
    <location>
        <begin position="2315"/>
        <end position="2324"/>
    </location>
</feature>
<feature type="repeat" description="ANK" evidence="9">
    <location>
        <begin position="330"/>
        <end position="362"/>
    </location>
</feature>
<dbReference type="SUPFAM" id="SSF47986">
    <property type="entry name" value="DEATH domain"/>
    <property type="match status" value="1"/>
</dbReference>
<dbReference type="PROSITE" id="PS50297">
    <property type="entry name" value="ANK_REP_REGION"/>
    <property type="match status" value="21"/>
</dbReference>
<feature type="compositionally biased region" description="Basic and acidic residues" evidence="11">
    <location>
        <begin position="2563"/>
        <end position="2580"/>
    </location>
</feature>
<gene>
    <name evidence="14" type="ORF">RI129_011418</name>
</gene>
<evidence type="ECO:0000256" key="8">
    <source>
        <dbReference type="ARBA" id="ARBA00023212"/>
    </source>
</evidence>
<feature type="region of interest" description="Disordered" evidence="11">
    <location>
        <begin position="2881"/>
        <end position="2928"/>
    </location>
</feature>
<feature type="region of interest" description="Disordered" evidence="11">
    <location>
        <begin position="2749"/>
        <end position="2791"/>
    </location>
</feature>
<feature type="compositionally biased region" description="Basic and acidic residues" evidence="11">
    <location>
        <begin position="2413"/>
        <end position="2422"/>
    </location>
</feature>
<feature type="region of interest" description="Disordered" evidence="11">
    <location>
        <begin position="3785"/>
        <end position="3821"/>
    </location>
</feature>
<evidence type="ECO:0000259" key="12">
    <source>
        <dbReference type="PROSITE" id="PS50017"/>
    </source>
</evidence>
<feature type="compositionally biased region" description="Basic and acidic residues" evidence="11">
    <location>
        <begin position="1995"/>
        <end position="2012"/>
    </location>
</feature>
<keyword evidence="4" id="KW-0597">Phosphoprotein</keyword>
<dbReference type="InterPro" id="IPR002110">
    <property type="entry name" value="Ankyrin_rpt"/>
</dbReference>
<feature type="compositionally biased region" description="Basic residues" evidence="11">
    <location>
        <begin position="2041"/>
        <end position="2054"/>
    </location>
</feature>
<evidence type="ECO:0008006" key="16">
    <source>
        <dbReference type="Google" id="ProtNLM"/>
    </source>
</evidence>
<feature type="compositionally biased region" description="Basic and acidic residues" evidence="11">
    <location>
        <begin position="3785"/>
        <end position="3797"/>
    </location>
</feature>
<sequence>MAQFVTHIQPTLMEASHHHVPHHHKECHKDMKSKAHKESLSHHKLHHEDVESHLKDAQKHQGHPREFPILPKDHRAHLEEFSKIFQKPDHGHHSKGHQNGQQLKETRSQSEDSGLYIDSHGIPHPYQLHFIDAQGIHRNAEAYGFDDTKNGQHHRKTSAELHVKETDNKSHLVERETRPTPPQHIDLHTVHMENKGSDGNTSFLRAARAGHLDKVLEHLKQNIDINTSNANGLNALHLASKDGHVQVVEELLKRGAAVDSATKKGNTALHIASLAGQEEVVRLLVHHGASVNVQSQNGFTPLYMAAQENHDNVVKYLLANGANQSLATEDGFTPLAVAMQQGHDKVVTVLLENDTRGKNEHNPDVTSKSGFTPLHIASHYGNESIANLLVQKGADVNYSAKHNISPLHVAAKWGKTNMVALLLDKGAYIESKTRDGLTPLHCAARSGHEKVVDMLLERTAPISSKTKNGLAPLHMSAQGDHVDAARILLYHRAPVDEVTVDYLTALHVAAHCGHARVAKLLLDRGADANARALNGFTPLHIACKKNRIKVVELLLKHGASIGATTESGLTPLHVASFMGCMNIVIYLLQHEANPDVPTVRGETPLHLAARANQTDIIRILLRNGANVDARAREQQTPLHIASRLGNVDIVMLLLQHGAKVDTTTKDMYTALHIAAKEGQDEVAAALLDNGASLNATTKKGFTPLHLAAKYGNIKVAKLLLQKEAPVDSQGKNGVTPLHVASHYDHQNVALLLLDKGASPHAIAKNGHTPLHIAARKNQMDIANTLLEYGAQPSAESKAGFTPLHLSSQEGHTDMSSLLIEHSADVNHQAKNGLTPLHLCAQEDRVPVAEILLKNGAEIDSQTKGGYTPLHVASHYGQSNMVKFLIGNGANVKSTTSIGYTPLHQAAQQGHTNIVNILLENSAQPNAVTMNGQTPLNIAQKQGYISVIDTLKVVTETPAGSPNVGEEKYRVVAPEAMQETFMSDSEEEGAIEDVMDGYGQAPHEQHVYLPYFNGTSLLSREDTLLGDQTYRYLTADEMKSLGDDSLPIDVTKDERIDSNRMVTSGDSNMLPPQAIEDSISPQHIQENYIEYVRKYAPDNVDVARHPINIGKLHWKNFLVSFLVDARGGAMRGCRHSGVRVIVPPRCAPSPTRITCRYVRPQRTPHPPPLMEGEALASRVLELGPVGVKFLGPVIIEVPHFAALRGKEREIVILRSDNGETWREHTVESAEDILNDVLHDSFEADDLSQMEDPSSGRITRIVTNDFPQYFAVVSRVRQEVHAIGPEGGMVSSTVVPQVQAVFPQGALTKKIKVGLQAQPIDPELTAKLLGHGVAVSPVVTVEPRRRKFHKAITLSMPAPRAHSQGMINQYSGSAPTLRLLCSITGVFRKRSLKGGTTRAQWEDVTGSTPLTFVNDCVSFTTTVSARFWLMDCRNIGDATKMATELYKEAIHVPFMAKFVVFAKRVDPLEARLRVFCMTDDKEDKTLEHQEHFTEVAKSRDVEVMEGKPQYIEFAGNLVPITKSGEQLQFAFRAFKENRLPFSVRVKDQHAEAVGRSLFMKEAKVPKGEPPQQPICILNIVLPDDIVSETISLTDSDSPDPRLADMSNLLGEDWVPLANQLGLTISEINVIKSEYPDSVAKQAQSMLRMWISQSGNRAQGNVLENALIRIGREDIIPQCLNVEPVEHIHRKERKDYYDKERFIDADDHIPRERYEDKYSAEEKLIDEISDDEENFKKTVSERRNIIEKRLSAERSIPASSQRAEIVQEISTIKRQSLVEDKIAEVEEKHKTIQEPTKTTTTTRTTTAPDGTITTTTETVEQIIISKPHDVQQLSTEPITTTVTKIRTTESISIPEVQPSADRRDSDLLEGVTQILETTKKAVPRMEAEDPNSPKLSKTPPPSPADFIIREQAATIQGIPTSTPKPLASQEEKRNKIMYTQPVTGLSIVNDVLSNNLTPTIDQTNAFIQNESIPQPYNEITNKIVTDTYVPKRGKLLEKAKEKSISRDSSREDEKKTKRGFFGTLKTFVGKSIESDSSESEKIPKKEKKKKEKRKKKPKDTTGLPPISPVSSPTKPKLPTPPLDHSDIPFVESLESDHPPDVTRRTVPPIDLSDTIETITDDSVPTSTPKKQNMVRMIEKVTTTFEPTVIEDEQFRIVIEPFKKQPDKTTTEVITYEIDGVSKKEVPTALPRTKIRLTQKPDGKVSNEVKLATAHLIQNEMNFTGWADDKYNVYKPHEHKVEEVPPVMKKPGIFSLFAKKSSRDVEDSDEDRSESIIEKHDREQSKESSLKDKPLTPKEKKKKKKTESSESESDDHKRGLFNKFKKSKRSEEPLPTVTSPLSEEVVKAMDDSDTFLKEEVARFHDVKVKPDLFGKKFEKESPLSEEVIQEMYDTKNLSLEITKHEDVKQSIPRSHPKSTEVAKKVEVTEEPKKGVFGLFGKKMRSVDQEIPSVTPSQIDDTKTFIQEEVARFEDRRPPKQEFPDTKTRTIIFGKPAKEPRFTHPQPPPQTVVDTLTFINGEASQYSDVPKDGEKKSKTLSAGTIQDMANSTNFLDEEIARYDDVRMMKTEPEPPVPESKDEKKSGIFGLFGKKPKLEGTTEKEVVIVTTLSAHKPPDETETAKVAEPDAKEEKKGGIFGLFGKKTKRDQSIEKVTVGKTPLSQETIVGMENSDSFLKEEIARFHDVRPVKMAPVSIPRADKELKRDESTERPSEKEFFVVTTMTAAPPSTETVTDMDNSDRFLNEEVARFHDVRPVKIVPPQEQPETKEEKKSGILSLLSKKPKRDKSTERSREKDLIVVTTVSKSPLSSETIAGMENSNGFLKEEIARFEDVRPVKPVVEHTVEMEGEKKSGLFGLLGKKSKRDESTDRPIGKEVVVVTTVTTTSQPLPAETVTNMDSSDSFLKEEVARPHDVRQSKTAPSASLSEQKEEKKSGIFALFGKKAKRDESVDKATEQEVVVVTTVSAPRPPLPSETITNMDNSDSFLKEEITRFHDVRPIKSVALPAQTETLAEVKEEKKSGVFGLFGKKAKRDDSVERPTEKEVVVVTSVSTTRPLLPPETITNMDNSDSFLKEEVGRFHDVRPIKIEPVALPQAKEEKKSGVFGLLGKKTKRDESIEKPTEKEVVVITTVSTTRPPLPPETITNMDNSDSFLKEEIARFHDVRSIKTVPLVAPPQERPDTVPETKEEKKSGIFELMGKKTKRGESVERPTEKEVVIVTTVTTTSPPLSAETVTDMDNSDSFLKEEVGRFHDVRPIKTEPVASLPEVREEKKAGVFGLFGKKAKRDESTEKPVEKEVVVVTTVSTAKLPLTPETVTNMDNSHSFLKEEIARFHDVRPIKAVPLAEPSVSLPEVKEEKKSGIFGLFGKKPKREESAERPTEKEVVMVTTVTTTSSPLSAETVTNMDNSDSFLKEEVARFHDVRPIKAEPVESLPEVKEEKKIGVFGLFGKKVKRDESTEKPVEKEVVVVTTVSTARPPLPPEAVTNIDNSDNFLKEEVARFHDVRPIKAVPLAEPSVSLPEVKEEKKSGIFGLFGKKPKREESAERPTEKDVVMVTTVTTTSSPLSAETVMNMDNSDSFLKEEVARFHDVRPIKVEPVESLPEEKEEKKIGVFGLFGKKVKRDESTEKPVEKEVIVVTTVSTARPPLPPEAVTNMDNSDNFLKEEITRFHDVRPIKTVPLTEPSVSLPEVKEEKKSGIFGLFGKKPKREESAERPTEKEVVMVTTVTTTSSPLSAETVMNMDNSDSFLKEEVARFHDVRPIKAEPVESLPEVKEEKKIGVFGLFGKKVKRDESTEKPTEKEVVVVTTVSTTRPPLPPETVTNMDNSDSFLKEEITRFHDVRPIKTVPLAEPPVSLPEVKEEKKSGVFGLFGKKPKRDQSTERPSEKELAKDVKDSAKETKDKIVDETDKAATDVSETVKGVAHDAKEEVDEAASKTGKFFSGLGGKISGKAKDVKDSAKETKDKIVDETGKAATDVSKSVKGVAHDAKEEVDEAASKTGKFFSGLGDKITGKAKDVKDSAKETKDKIVDETDKAATDVSKSVKGVAHDAKEEVDEAASKTGKFFSGLGGKISGKAKDVKDSAKETKDKIVDETDKAATDVSETVKGAAHDAKEEVDEAASKTGKFFSGLGGKISGKAKDVKDSAKETKDKIVDETDKAATDVSKSVKGVAHDAKEEVDEAASKTGKFFSGLGGKISGKAKDVKDSAKETKDKIVDETGKAATDVSKSVKGVAHDAKEEVDEAASKTGKFFSGLGDKITGKAKDVKDSAKETKDKIVDETGKAATDVSETVKGAAHDAKEEVDEAASKTGKFFSGLGGKISGKAKDVKDSAKETKDKIVDETDKAATDVSKSVKGVAHDAKEEVDEAASKTVKFFSGLGGKISGKAKDVKDSAKETKDKIVDKTGKAATDVSKSVKGVAHDAKEEVDEAASKTGKFFSGLGGKISGKAKDVKDSAKETKDKIVDETDKAATDVSETVKGAAHDAKEEVDEAASKTGKFFSGLGRKLSGKSKDSSKIPIQIKSGESKGDDVGSSSKPGKFFSGSSGKVTGKSRGSQESSNEGSMDSSDVFVESPTKSEKLFSGFSRKISGKSGEFKSPISSEDVSQALISSEVSGVGSDGELAVHSEAPSVSNLTHAFIAYERGFCDAPNESVQAGGDGLGFRGTVRTTITRTKSDNDGIGKPQVFTCEKSYTVSEKDMDLSRLPEYFSQMKGGEDHSLAMEDFIAKLESDVSSERSSPVRISYSVKVADSEKLPLRKPLFHLESEDSTGDENQTKFVVRTVSAKEFDELIRQTEEQTRDLDELVEQTSHVSKFSPEVQSDVDAIEKKLEYLEKALGSLEQADVELTQDRSKSEGKLKRVERRFERLASETLDRDAVEAKEQKMSTPDLECKRETDFRTMVSELSPEELSDLQKEYSALWDTHVISSSEDKSCKTPGSQADIQELPQDASFGLTHTSAELTPTEIPKPKPRVVKPTDLDKVPSRESQKSPVRDDILDTDLPPVTSAEEDTKSYIDKRRFWESMATDTPQSISKRMSLHDDLVREKPALIKRISLHEDQLIRPVPKPRLIAHPSELRASVDSTSSDLTETTNVSGSEIVPKDSTKILTEYQSQFQDPTDRRTVLKHKVEFRSEDSFESDKPIASQEQGYISDSEDVEHYISDSEIEDRVPQIRTRQMSMFQPAIPMRKSIYERSLSLPTEDLYDISAAMLLRKQHFEDQLRKEMAEEQFTTESEEETSPEHKALCTLQVEDDEPSGTRSVPESTDSFHPNVKYLAKAFDKQPSPIGTQPESSEKQKLAEEYAELFMSQQREFERDVTCELEVESQIKRSSTESEKSISDRSMESTDGVNLQFTKDDSISRPSDSMEVHVDKSEVEDSEKITDNEQDATDIETKSLDSLNALETPRLPMADDLIPEITVTLSGKQRRISEDSDESFDAGVHEAPIISPITEKSEASSPVHHPEQHIESTVWEASVESEPSFEKAAEFPTSDRTRSESHSEIEQIILESLHHQNVLPDEARKIAAELLEDIESEIQKRHQAGETQVEPPTAETAKAQVSDYLRQLAETKGLDSREIQLVESVLACKQRQFSQLKRDDTQASSMEITDEDLKFSGTDIDYSPSGSQALILEQLEAEQKLDIQGVFSSMKKDFEDRADKIDEQSTDESFISKSTSSAEDGRQTVTKGEVHTKVTERKKSEQSQKGEPDFLTTTIKEHTSSDTTQAVTVDELGTEISKDTIVRKASSASTDERILHSEDTLAETQTITADSVLSEKAKRETVSEDLTEIKGKYQTEIQTQTLMDDKMVDTQEKTKQLTEASLQREVQSTVDDSKQIITVDDGSKIEYEETRTTTHVKVSTSSILEDETHKEVKTITTEVKDELSPDELEALLKTKEVTITTHEEVERTLSDESKSSQDESMKSPEDLFSTCSSGRKGDSDTVSKTTDRPNVILRKTKTAKDADTSSSSGNLKPDRKSGIDFETYSSSGESHYHSFDLDSGKSRPCSSDVEGLLAAGSSEYESALTSQDISGRSHISEYHTAVSSLSSKESMKSLDSESSGNLASVEVSEISETLIASELEYQGDEEDVEKDKPARLGTQFSDSDLLTFPDGSMDVSEDELSNEPKLIEDVPSRMKRSHEMTFQPEPKVLVPESPQSEIGQENEEKFGTSLDEGSVLSMSLSSTSSVAALRTVIELSRADEGSMNISATSEQWSLEDMENLPRGSRESLVPEPTTVDSSTSTHPQFLDLTGGSVTITSSVIAENGVQNVSTQVISRPHTPTSQDDIDIVHYTTLPPEGDVPKKRGHRRNESTTFVAPIISKLEHDAAILPELAETDALSVKEVSSDEKKDIDESEREEIAKPDDTPEFSSEAQTSVDELEQEYSSAVARSVESEIKRIPSKEDKILSKDILEKRDVKTSASSSEKSSFEEAEAEAAFSMVAHISPAHKVKQICPILEDDDAEKHELETRERAQKELEERRAQIRDHSPGSIPDIKVTQHMTPLVDTGFHYPDLELEEQEAETQKSTPETPASHSSKTSDETDQGKEYALDDGGVTVPDEIEKSSMTESRSEVVSVVEKTIHETESPTESPNSDSFEMVEKPDLMDDFVIIEEVGKEAFEHDTEGKSLRISTGKKTKKHDEEVENYLIKSSASPVTKMTEVKYYPDGSSSEDLGFEFEDSPPQVKQKAAAKDTPGSTSRDYVYEYDRELEANKKWIEQQFQGDQAIMVAVGYGYEMDFERAPLEDIKEEEVNDFDPSSSRIGSVGSQKESGGSLGSVKDSFSSTPDYDVLAGRKYFTRSGENDDVSMSSLQEFENLERAMSLENRRYHQGSQDSSSNGSFGKRYYASRNTQGDEVSVSSLKEFEGLEKACIAVHKIEQKVKEEEAMLAQIDEGQESIASESESCETMSGTDKKLIPDSDEEDYEKRMFEIDEIIRQAQSNVEKFIDMKDDEKPESIGRGDSLEEVSKVPDLDLDLPSGTIQWGYADDLIATSTDSLDIKVEKPDRNDSTDSLDLKTAADLMTTSTDSIEAQTRQKPDNGVVMSDSIEFRDVPDYSFMMTSSDSLELETGTGGQMAALLSDSIDEDGSRICVYDQSSSSTGKDFSSSVREDPMEPFDLKFEAQDPLDISSSTATHATCQYETDSVFSGSFTSGGSNTMVSSTDTIDPSGSHVKEVVDLAAAVRKVWFDDDTEGAGKRFTTEYVDDSSKPYVTELIEPCETDDYYSHTIHRRVELPPEVRKVTFKGPDADEQMRQYLQGFGEGEDVQEFEEVDADGNVHVKRIVQKRYVIKSDDDTEQKPIDWSGQGLRFTEPKKMNLIFPQASRRRPLRYEISVDDQIEVDPREHDWRFNLPSHGTNNNVLFYRYVTDQHQLSEEMKQLLRDMEEESKK</sequence>
<dbReference type="Pfam" id="PF00531">
    <property type="entry name" value="Death"/>
    <property type="match status" value="1"/>
</dbReference>
<feature type="compositionally biased region" description="Polar residues" evidence="11">
    <location>
        <begin position="6509"/>
        <end position="6521"/>
    </location>
</feature>
<feature type="compositionally biased region" description="Basic and acidic residues" evidence="11">
    <location>
        <begin position="1874"/>
        <end position="1884"/>
    </location>
</feature>
<feature type="compositionally biased region" description="Polar residues" evidence="11">
    <location>
        <begin position="2534"/>
        <end position="2549"/>
    </location>
</feature>
<feature type="region of interest" description="Disordered" evidence="11">
    <location>
        <begin position="3861"/>
        <end position="3903"/>
    </location>
</feature>
<dbReference type="GO" id="GO:0016020">
    <property type="term" value="C:membrane"/>
    <property type="evidence" value="ECO:0007669"/>
    <property type="project" value="UniProtKB-SubCell"/>
</dbReference>
<feature type="region of interest" description="Disordered" evidence="11">
    <location>
        <begin position="2563"/>
        <end position="2589"/>
    </location>
</feature>
<dbReference type="FunFam" id="2.60.220.30:FF:000009">
    <property type="entry name" value="Ankyrin 2, isoform G"/>
    <property type="match status" value="1"/>
</dbReference>
<evidence type="ECO:0000256" key="10">
    <source>
        <dbReference type="SAM" id="Coils"/>
    </source>
</evidence>
<feature type="compositionally biased region" description="Low complexity" evidence="11">
    <location>
        <begin position="4525"/>
        <end position="4548"/>
    </location>
</feature>
<feature type="compositionally biased region" description="Polar residues" evidence="11">
    <location>
        <begin position="2507"/>
        <end position="2522"/>
    </location>
</feature>
<feature type="compositionally biased region" description="Basic and acidic residues" evidence="11">
    <location>
        <begin position="2468"/>
        <end position="2483"/>
    </location>
</feature>
<feature type="repeat" description="ANK" evidence="9">
    <location>
        <begin position="732"/>
        <end position="764"/>
    </location>
</feature>
<dbReference type="PROSITE" id="PS50017">
    <property type="entry name" value="DEATH_DOMAIN"/>
    <property type="match status" value="1"/>
</dbReference>
<feature type="repeat" description="ANK" evidence="9">
    <location>
        <begin position="468"/>
        <end position="500"/>
    </location>
</feature>
<feature type="compositionally biased region" description="Polar residues" evidence="11">
    <location>
        <begin position="6221"/>
        <end position="6230"/>
    </location>
</feature>
<feature type="region of interest" description="Disordered" evidence="11">
    <location>
        <begin position="5217"/>
        <end position="5292"/>
    </location>
</feature>
<feature type="compositionally biased region" description="Basic and acidic residues" evidence="11">
    <location>
        <begin position="4967"/>
        <end position="4988"/>
    </location>
</feature>
<dbReference type="InterPro" id="IPR000488">
    <property type="entry name" value="Death_dom"/>
</dbReference>
<dbReference type="SMART" id="SM00248">
    <property type="entry name" value="ANK"/>
    <property type="match status" value="23"/>
</dbReference>
<feature type="region of interest" description="Disordered" evidence="11">
    <location>
        <begin position="5882"/>
        <end position="5995"/>
    </location>
</feature>
<dbReference type="PROSITE" id="PS51145">
    <property type="entry name" value="ZU5"/>
    <property type="match status" value="2"/>
</dbReference>
<feature type="compositionally biased region" description="Low complexity" evidence="11">
    <location>
        <begin position="1793"/>
        <end position="1808"/>
    </location>
</feature>
<feature type="repeat" description="ANK" evidence="9">
    <location>
        <begin position="633"/>
        <end position="665"/>
    </location>
</feature>
<feature type="repeat" description="ANK" evidence="9">
    <location>
        <begin position="600"/>
        <end position="632"/>
    </location>
</feature>
<keyword evidence="5" id="KW-0677">Repeat</keyword>
<dbReference type="GO" id="GO:0007165">
    <property type="term" value="P:signal transduction"/>
    <property type="evidence" value="ECO:0007669"/>
    <property type="project" value="InterPro"/>
</dbReference>
<dbReference type="PANTHER" id="PTHR24123:SF141">
    <property type="entry name" value="ANKYRIN 2, ISOFORM U"/>
    <property type="match status" value="1"/>
</dbReference>
<feature type="region of interest" description="Disordered" evidence="11">
    <location>
        <begin position="6653"/>
        <end position="6684"/>
    </location>
</feature>
<comment type="caution">
    <text evidence="14">The sequence shown here is derived from an EMBL/GenBank/DDBJ whole genome shotgun (WGS) entry which is preliminary data.</text>
</comment>
<evidence type="ECO:0000259" key="13">
    <source>
        <dbReference type="PROSITE" id="PS51145"/>
    </source>
</evidence>
<dbReference type="Gene3D" id="1.10.533.10">
    <property type="entry name" value="Death Domain, Fas"/>
    <property type="match status" value="1"/>
</dbReference>
<feature type="region of interest" description="Disordered" evidence="11">
    <location>
        <begin position="6878"/>
        <end position="6905"/>
    </location>
</feature>
<dbReference type="FunFam" id="1.25.40.20:FF:000001">
    <property type="entry name" value="Ankyrin-2 isoform 2"/>
    <property type="match status" value="1"/>
</dbReference>
<feature type="repeat" description="ANK" evidence="9">
    <location>
        <begin position="264"/>
        <end position="296"/>
    </location>
</feature>
<evidence type="ECO:0000256" key="6">
    <source>
        <dbReference type="ARBA" id="ARBA00023043"/>
    </source>
</evidence>
<accession>A0AAN7ZEL2</accession>
<keyword evidence="8" id="KW-0206">Cytoskeleton</keyword>
<dbReference type="Gene3D" id="1.20.120.20">
    <property type="entry name" value="Apolipoprotein"/>
    <property type="match status" value="5"/>
</dbReference>
<dbReference type="PRINTS" id="PR01415">
    <property type="entry name" value="ANKYRIN"/>
</dbReference>
<feature type="region of interest" description="Disordered" evidence="11">
    <location>
        <begin position="1789"/>
        <end position="1808"/>
    </location>
</feature>
<feature type="region of interest" description="Disordered" evidence="11">
    <location>
        <begin position="6325"/>
        <end position="6369"/>
    </location>
</feature>
<dbReference type="InterPro" id="IPR051165">
    <property type="entry name" value="Multifunctional_ANK_Repeat"/>
</dbReference>
<feature type="repeat" description="ANK" evidence="9">
    <location>
        <begin position="534"/>
        <end position="566"/>
    </location>
</feature>
<feature type="compositionally biased region" description="Basic and acidic residues" evidence="11">
    <location>
        <begin position="2899"/>
        <end position="2912"/>
    </location>
</feature>
<dbReference type="Gene3D" id="1.25.40.20">
    <property type="entry name" value="Ankyrin repeat-containing domain"/>
    <property type="match status" value="3"/>
</dbReference>
<feature type="region of interest" description="Disordered" evidence="11">
    <location>
        <begin position="6029"/>
        <end position="6052"/>
    </location>
</feature>
<dbReference type="SMART" id="SM00005">
    <property type="entry name" value="DEATH"/>
    <property type="match status" value="1"/>
</dbReference>
<dbReference type="InterPro" id="IPR011029">
    <property type="entry name" value="DEATH-like_dom_sf"/>
</dbReference>
<name>A0AAN7ZEL2_9COLE</name>
<evidence type="ECO:0000256" key="7">
    <source>
        <dbReference type="ARBA" id="ARBA00023136"/>
    </source>
</evidence>
<feature type="region of interest" description="Disordered" evidence="11">
    <location>
        <begin position="5312"/>
        <end position="5390"/>
    </location>
</feature>
<feature type="repeat" description="ANK" evidence="9">
    <location>
        <begin position="765"/>
        <end position="797"/>
    </location>
</feature>
<dbReference type="Pfam" id="PF12796">
    <property type="entry name" value="Ank_2"/>
    <property type="match status" value="7"/>
</dbReference>
<feature type="compositionally biased region" description="Basic and acidic residues" evidence="11">
    <location>
        <begin position="6522"/>
        <end position="6534"/>
    </location>
</feature>
<feature type="repeat" description="ANK" evidence="9">
    <location>
        <begin position="864"/>
        <end position="896"/>
    </location>
</feature>
<feature type="region of interest" description="Disordered" evidence="11">
    <location>
        <begin position="87"/>
        <end position="115"/>
    </location>
</feature>
<feature type="region of interest" description="Disordered" evidence="11">
    <location>
        <begin position="6443"/>
        <end position="6582"/>
    </location>
</feature>
<keyword evidence="15" id="KW-1185">Reference proteome</keyword>
<feature type="region of interest" description="Disordered" evidence="11">
    <location>
        <begin position="1873"/>
        <end position="1898"/>
    </location>
</feature>
<dbReference type="PANTHER" id="PTHR24123">
    <property type="entry name" value="ANKYRIN REPEAT-CONTAINING"/>
    <property type="match status" value="1"/>
</dbReference>
<dbReference type="SMART" id="SM00218">
    <property type="entry name" value="ZU5"/>
    <property type="match status" value="1"/>
</dbReference>
<feature type="region of interest" description="Disordered" evidence="11">
    <location>
        <begin position="1"/>
        <end position="46"/>
    </location>
</feature>
<dbReference type="Pfam" id="PF00023">
    <property type="entry name" value="Ank"/>
    <property type="match status" value="3"/>
</dbReference>
<dbReference type="FunFam" id="2.60.220.30:FF:000001">
    <property type="entry name" value="Ankyrin-3 isoform 2"/>
    <property type="match status" value="1"/>
</dbReference>
<dbReference type="FunFam" id="1.25.40.20:FF:000003">
    <property type="entry name" value="Ankyrin, isoform B"/>
    <property type="match status" value="1"/>
</dbReference>
<dbReference type="EMBL" id="JAVRBK010000008">
    <property type="protein sequence ID" value="KAK5640607.1"/>
    <property type="molecule type" value="Genomic_DNA"/>
</dbReference>
<feature type="compositionally biased region" description="Basic and acidic residues" evidence="11">
    <location>
        <begin position="5882"/>
        <end position="5912"/>
    </location>
</feature>
<feature type="compositionally biased region" description="Basic and acidic residues" evidence="11">
    <location>
        <begin position="6545"/>
        <end position="6556"/>
    </location>
</feature>
<feature type="compositionally biased region" description="Polar residues" evidence="11">
    <location>
        <begin position="6814"/>
        <end position="6824"/>
    </location>
</feature>
<proteinExistence type="predicted"/>
<feature type="repeat" description="ANK" evidence="9">
    <location>
        <begin position="666"/>
        <end position="698"/>
    </location>
</feature>
<feature type="compositionally biased region" description="Basic and acidic residues" evidence="11">
    <location>
        <begin position="5471"/>
        <end position="5490"/>
    </location>
</feature>
<feature type="region of interest" description="Disordered" evidence="11">
    <location>
        <begin position="6730"/>
        <end position="6765"/>
    </location>
</feature>
<feature type="repeat" description="ANK" evidence="9">
    <location>
        <begin position="402"/>
        <end position="434"/>
    </location>
</feature>
<feature type="compositionally biased region" description="Polar residues" evidence="11">
    <location>
        <begin position="6353"/>
        <end position="6362"/>
    </location>
</feature>
<feature type="compositionally biased region" description="Basic and acidic residues" evidence="11">
    <location>
        <begin position="5675"/>
        <end position="5695"/>
    </location>
</feature>
<evidence type="ECO:0000256" key="9">
    <source>
        <dbReference type="PROSITE-ProRule" id="PRU00023"/>
    </source>
</evidence>
<feature type="compositionally biased region" description="Basic and acidic residues" evidence="11">
    <location>
        <begin position="6447"/>
        <end position="6473"/>
    </location>
</feature>
<feature type="coiled-coil region" evidence="10">
    <location>
        <begin position="4780"/>
        <end position="4863"/>
    </location>
</feature>
<feature type="compositionally biased region" description="Basic and acidic residues" evidence="11">
    <location>
        <begin position="5345"/>
        <end position="5374"/>
    </location>
</feature>
<feature type="compositionally biased region" description="Low complexity" evidence="11">
    <location>
        <begin position="3798"/>
        <end position="3807"/>
    </location>
</feature>
<feature type="compositionally biased region" description="Polar residues" evidence="11">
    <location>
        <begin position="6740"/>
        <end position="6755"/>
    </location>
</feature>
<feature type="repeat" description="ANK" evidence="9">
    <location>
        <begin position="369"/>
        <end position="401"/>
    </location>
</feature>
<feature type="region of interest" description="Disordered" evidence="11">
    <location>
        <begin position="6605"/>
        <end position="6626"/>
    </location>
</feature>
<keyword evidence="7" id="KW-0472">Membrane</keyword>
<feature type="compositionally biased region" description="Basic and acidic residues" evidence="11">
    <location>
        <begin position="165"/>
        <end position="178"/>
    </location>
</feature>
<feature type="compositionally biased region" description="Basic and acidic residues" evidence="11">
    <location>
        <begin position="6329"/>
        <end position="6350"/>
    </location>
</feature>
<feature type="region of interest" description="Disordered" evidence="11">
    <location>
        <begin position="4437"/>
        <end position="4565"/>
    </location>
</feature>
<feature type="compositionally biased region" description="Basic and acidic residues" evidence="11">
    <location>
        <begin position="2269"/>
        <end position="2294"/>
    </location>
</feature>
<feature type="region of interest" description="Disordered" evidence="11">
    <location>
        <begin position="4920"/>
        <end position="5002"/>
    </location>
</feature>
<feature type="domain" description="ZU5" evidence="13">
    <location>
        <begin position="1275"/>
        <end position="1423"/>
    </location>
</feature>
<evidence type="ECO:0000313" key="14">
    <source>
        <dbReference type="EMBL" id="KAK5640607.1"/>
    </source>
</evidence>
<feature type="compositionally biased region" description="Polar residues" evidence="11">
    <location>
        <begin position="2913"/>
        <end position="2922"/>
    </location>
</feature>
<feature type="compositionally biased region" description="Polar residues" evidence="11">
    <location>
        <begin position="4549"/>
        <end position="4559"/>
    </location>
</feature>
<feature type="compositionally biased region" description="Polar residues" evidence="11">
    <location>
        <begin position="6881"/>
        <end position="6894"/>
    </location>
</feature>
<feature type="region of interest" description="Disordered" evidence="11">
    <location>
        <begin position="2029"/>
        <end position="2106"/>
    </location>
</feature>
<feature type="repeat" description="ANK" evidence="9">
    <location>
        <begin position="435"/>
        <end position="467"/>
    </location>
</feature>
<feature type="compositionally biased region" description="Basic and acidic residues" evidence="11">
    <location>
        <begin position="4441"/>
        <end position="4464"/>
    </location>
</feature>
<dbReference type="Proteomes" id="UP001329430">
    <property type="component" value="Chromosome 8"/>
</dbReference>
<feature type="region of interest" description="Disordered" evidence="11">
    <location>
        <begin position="6064"/>
        <end position="6155"/>
    </location>
</feature>
<feature type="domain" description="Death" evidence="12">
    <location>
        <begin position="1596"/>
        <end position="1673"/>
    </location>
</feature>
<feature type="region of interest" description="Disordered" evidence="11">
    <location>
        <begin position="1995"/>
        <end position="2014"/>
    </location>
</feature>
<dbReference type="InterPro" id="IPR000906">
    <property type="entry name" value="ZU5_dom"/>
</dbReference>
<dbReference type="FunFam" id="2.60.40.2660:FF:000001">
    <property type="entry name" value="Ankyrin-3 isoform 2"/>
    <property type="match status" value="1"/>
</dbReference>
<evidence type="ECO:0000313" key="15">
    <source>
        <dbReference type="Proteomes" id="UP001329430"/>
    </source>
</evidence>
<feature type="compositionally biased region" description="Basic and acidic residues" evidence="11">
    <location>
        <begin position="27"/>
        <end position="46"/>
    </location>
</feature>
<feature type="compositionally biased region" description="Basic and acidic residues" evidence="11">
    <location>
        <begin position="3871"/>
        <end position="3903"/>
    </location>
</feature>
<dbReference type="Pfam" id="PF00791">
    <property type="entry name" value="ZU5"/>
    <property type="match status" value="1"/>
</dbReference>
<feature type="domain" description="ZU5" evidence="13">
    <location>
        <begin position="1116"/>
        <end position="1273"/>
    </location>
</feature>
<feature type="region of interest" description="Disordered" evidence="11">
    <location>
        <begin position="6806"/>
        <end position="6837"/>
    </location>
</feature>
<keyword evidence="6 9" id="KW-0040">ANK repeat</keyword>
<dbReference type="GO" id="GO:0005856">
    <property type="term" value="C:cytoskeleton"/>
    <property type="evidence" value="ECO:0007669"/>
    <property type="project" value="UniProtKB-SubCell"/>
</dbReference>
<evidence type="ECO:0000256" key="2">
    <source>
        <dbReference type="ARBA" id="ARBA00004370"/>
    </source>
</evidence>
<comment type="subcellular location">
    <subcellularLocation>
        <location evidence="1">Cytoplasm</location>
        <location evidence="1">Cytoskeleton</location>
    </subcellularLocation>
    <subcellularLocation>
        <location evidence="2">Membrane</location>
    </subcellularLocation>
</comment>
<evidence type="ECO:0000256" key="4">
    <source>
        <dbReference type="ARBA" id="ARBA00022553"/>
    </source>
</evidence>
<feature type="repeat" description="ANK" evidence="9">
    <location>
        <begin position="897"/>
        <end position="929"/>
    </location>
</feature>
<feature type="repeat" description="ANK" evidence="9">
    <location>
        <begin position="501"/>
        <end position="533"/>
    </location>
</feature>
<feature type="repeat" description="ANK" evidence="9">
    <location>
        <begin position="699"/>
        <end position="731"/>
    </location>
</feature>
<evidence type="ECO:0000256" key="5">
    <source>
        <dbReference type="ARBA" id="ARBA00022737"/>
    </source>
</evidence>
<feature type="region of interest" description="Disordered" evidence="11">
    <location>
        <begin position="6191"/>
        <end position="6233"/>
    </location>
</feature>
<keyword evidence="10" id="KW-0175">Coiled coil</keyword>
<dbReference type="SUPFAM" id="SSF48403">
    <property type="entry name" value="Ankyrin repeat"/>
    <property type="match status" value="2"/>
</dbReference>
<feature type="region of interest" description="Disordered" evidence="11">
    <location>
        <begin position="2605"/>
        <end position="2626"/>
    </location>
</feature>
<evidence type="ECO:0000256" key="3">
    <source>
        <dbReference type="ARBA" id="ARBA00022490"/>
    </source>
</evidence>
<feature type="compositionally biased region" description="Basic and acidic residues" evidence="11">
    <location>
        <begin position="2610"/>
        <end position="2626"/>
    </location>
</feature>
<dbReference type="Pfam" id="PF17809">
    <property type="entry name" value="UPA_2"/>
    <property type="match status" value="1"/>
</dbReference>
<feature type="region of interest" description="Disordered" evidence="11">
    <location>
        <begin position="2401"/>
        <end position="2422"/>
    </location>
</feature>
<organism evidence="14 15">
    <name type="scientific">Pyrocoelia pectoralis</name>
    <dbReference type="NCBI Taxonomy" id="417401"/>
    <lineage>
        <taxon>Eukaryota</taxon>
        <taxon>Metazoa</taxon>
        <taxon>Ecdysozoa</taxon>
        <taxon>Arthropoda</taxon>
        <taxon>Hexapoda</taxon>
        <taxon>Insecta</taxon>
        <taxon>Pterygota</taxon>
        <taxon>Neoptera</taxon>
        <taxon>Endopterygota</taxon>
        <taxon>Coleoptera</taxon>
        <taxon>Polyphaga</taxon>
        <taxon>Elateriformia</taxon>
        <taxon>Elateroidea</taxon>
        <taxon>Lampyridae</taxon>
        <taxon>Lampyrinae</taxon>
        <taxon>Pyrocoelia</taxon>
    </lineage>
</organism>
<protein>
    <recommendedName>
        <fullName evidence="16">Ankyrin</fullName>
    </recommendedName>
</protein>
<feature type="repeat" description="ANK" evidence="9">
    <location>
        <begin position="297"/>
        <end position="329"/>
    </location>
</feature>
<evidence type="ECO:0000256" key="11">
    <source>
        <dbReference type="SAM" id="MobiDB-lite"/>
    </source>
</evidence>
<feature type="region of interest" description="Disordered" evidence="11">
    <location>
        <begin position="6395"/>
        <end position="6414"/>
    </location>
</feature>
<feature type="region of interest" description="Disordered" evidence="11">
    <location>
        <begin position="2468"/>
        <end position="2551"/>
    </location>
</feature>
<feature type="compositionally biased region" description="Basic and acidic residues" evidence="11">
    <location>
        <begin position="5922"/>
        <end position="5934"/>
    </location>
</feature>
<feature type="compositionally biased region" description="Basic and acidic residues" evidence="11">
    <location>
        <begin position="5977"/>
        <end position="5988"/>
    </location>
</feature>
<dbReference type="CDD" id="cd08317">
    <property type="entry name" value="Death_ank"/>
    <property type="match status" value="1"/>
</dbReference>
<keyword evidence="3" id="KW-0963">Cytoplasm</keyword>
<feature type="repeat" description="ANK" evidence="9">
    <location>
        <begin position="798"/>
        <end position="830"/>
    </location>
</feature>
<feature type="compositionally biased region" description="Basic and acidic residues" evidence="11">
    <location>
        <begin position="2782"/>
        <end position="2791"/>
    </location>
</feature>
<feature type="compositionally biased region" description="Polar residues" evidence="11">
    <location>
        <begin position="5654"/>
        <end position="5673"/>
    </location>
</feature>
<feature type="region of interest" description="Disordered" evidence="11">
    <location>
        <begin position="5645"/>
        <end position="5697"/>
    </location>
</feature>
<feature type="compositionally biased region" description="Basic and acidic residues" evidence="11">
    <location>
        <begin position="5316"/>
        <end position="5335"/>
    </location>
</feature>
<feature type="compositionally biased region" description="Basic and acidic residues" evidence="11">
    <location>
        <begin position="2091"/>
        <end position="2100"/>
    </location>
</feature>
<feature type="region of interest" description="Disordered" evidence="11">
    <location>
        <begin position="2256"/>
        <end position="2339"/>
    </location>
</feature>
<dbReference type="InterPro" id="IPR036770">
    <property type="entry name" value="Ankyrin_rpt-contain_sf"/>
</dbReference>
<dbReference type="Gene3D" id="2.60.40.2660">
    <property type="match status" value="1"/>
</dbReference>
<feature type="region of interest" description="Disordered" evidence="11">
    <location>
        <begin position="165"/>
        <end position="184"/>
    </location>
</feature>
<dbReference type="PROSITE" id="PS50088">
    <property type="entry name" value="ANK_REPEAT"/>
    <property type="match status" value="21"/>
</dbReference>
<feature type="repeat" description="ANK" evidence="9">
    <location>
        <begin position="831"/>
        <end position="863"/>
    </location>
</feature>
<feature type="region of interest" description="Disordered" evidence="11">
    <location>
        <begin position="5443"/>
        <end position="5490"/>
    </location>
</feature>
<feature type="repeat" description="ANK" evidence="9">
    <location>
        <begin position="567"/>
        <end position="599"/>
    </location>
</feature>
<dbReference type="InterPro" id="IPR040745">
    <property type="entry name" value="Ankyrin_UPA"/>
</dbReference>